<keyword evidence="1" id="KW-1133">Transmembrane helix</keyword>
<evidence type="ECO:0008006" key="4">
    <source>
        <dbReference type="Google" id="ProtNLM"/>
    </source>
</evidence>
<comment type="caution">
    <text evidence="2">The sequence shown here is derived from an EMBL/GenBank/DDBJ whole genome shotgun (WGS) entry which is preliminary data.</text>
</comment>
<reference evidence="3" key="1">
    <citation type="submission" date="2023-05" db="EMBL/GenBank/DDBJ databases">
        <title>Sedimentitalea sp. nov. JM2-8.</title>
        <authorList>
            <person name="Huang J."/>
        </authorList>
    </citation>
    <scope>NUCLEOTIDE SEQUENCE [LARGE SCALE GENOMIC DNA]</scope>
    <source>
        <strain evidence="3">KHS03</strain>
    </source>
</reference>
<evidence type="ECO:0000313" key="2">
    <source>
        <dbReference type="EMBL" id="MDU9003395.1"/>
    </source>
</evidence>
<dbReference type="RefSeq" id="WP_316774252.1">
    <property type="nucleotide sequence ID" value="NZ_JASMWN010000003.1"/>
</dbReference>
<name>A0ABU3VB45_9RHOB</name>
<proteinExistence type="predicted"/>
<gene>
    <name evidence="2" type="ORF">QO231_05940</name>
</gene>
<keyword evidence="3" id="KW-1185">Reference proteome</keyword>
<organism evidence="2 3">
    <name type="scientific">Sedimentitalea todarodis</name>
    <dbReference type="NCBI Taxonomy" id="1631240"/>
    <lineage>
        <taxon>Bacteria</taxon>
        <taxon>Pseudomonadati</taxon>
        <taxon>Pseudomonadota</taxon>
        <taxon>Alphaproteobacteria</taxon>
        <taxon>Rhodobacterales</taxon>
        <taxon>Paracoccaceae</taxon>
        <taxon>Sedimentitalea</taxon>
    </lineage>
</organism>
<protein>
    <recommendedName>
        <fullName evidence="4">Apolipoprotein acyltransferase</fullName>
    </recommendedName>
</protein>
<keyword evidence="1" id="KW-0472">Membrane</keyword>
<keyword evidence="1" id="KW-0812">Transmembrane</keyword>
<dbReference type="Proteomes" id="UP001255416">
    <property type="component" value="Unassembled WGS sequence"/>
</dbReference>
<sequence>MIVIAGVLLGAVFGVILARKGGGKAADMAQYAAASAMAFGIVAMIATVLIDRLVG</sequence>
<evidence type="ECO:0000313" key="3">
    <source>
        <dbReference type="Proteomes" id="UP001255416"/>
    </source>
</evidence>
<dbReference type="EMBL" id="JASMWN010000003">
    <property type="protein sequence ID" value="MDU9003395.1"/>
    <property type="molecule type" value="Genomic_DNA"/>
</dbReference>
<evidence type="ECO:0000256" key="1">
    <source>
        <dbReference type="SAM" id="Phobius"/>
    </source>
</evidence>
<accession>A0ABU3VB45</accession>
<feature type="transmembrane region" description="Helical" evidence="1">
    <location>
        <begin position="28"/>
        <end position="50"/>
    </location>
</feature>